<name>A0A084STQ2_9BACT</name>
<feature type="region of interest" description="Disordered" evidence="1">
    <location>
        <begin position="154"/>
        <end position="203"/>
    </location>
</feature>
<proteinExistence type="predicted"/>
<gene>
    <name evidence="2" type="ORF">Q664_19855</name>
</gene>
<dbReference type="EMBL" id="JPMI01000129">
    <property type="protein sequence ID" value="KFA91837.1"/>
    <property type="molecule type" value="Genomic_DNA"/>
</dbReference>
<dbReference type="PROSITE" id="PS51257">
    <property type="entry name" value="PROKAR_LIPOPROTEIN"/>
    <property type="match status" value="1"/>
</dbReference>
<evidence type="ECO:0000256" key="1">
    <source>
        <dbReference type="SAM" id="MobiDB-lite"/>
    </source>
</evidence>
<evidence type="ECO:0008006" key="4">
    <source>
        <dbReference type="Google" id="ProtNLM"/>
    </source>
</evidence>
<accession>A0A084STQ2</accession>
<sequence>MCSMRTKHLIPGLAVILGSCTWFPFSRPAPVEDDRSIVFPRFFERSTVQLGAGGQPYELDGAVLRAVMIAANDFLPPGGKKQPCWKRQEAHRYRIIRQGDIVFVRIDDDLESCGLQYVSLDTGATYAIHTDGRILRRVFDGQPGAEPLRAEAFDVGRPGASADAAVPTTVDDASQQDGGSGSSSSSPEPAVPSTLDGGTPPMP</sequence>
<dbReference type="Proteomes" id="UP000028547">
    <property type="component" value="Unassembled WGS sequence"/>
</dbReference>
<dbReference type="AlphaFoldDB" id="A0A084STQ2"/>
<feature type="compositionally biased region" description="Low complexity" evidence="1">
    <location>
        <begin position="160"/>
        <end position="173"/>
    </location>
</feature>
<protein>
    <recommendedName>
        <fullName evidence="4">Lipoprotein</fullName>
    </recommendedName>
</protein>
<reference evidence="2 3" key="1">
    <citation type="submission" date="2014-07" db="EMBL/GenBank/DDBJ databases">
        <title>Draft Genome Sequence of Gephyronic Acid Producer, Cystobacter violaceus Strain Cb vi76.</title>
        <authorList>
            <person name="Stevens D.C."/>
            <person name="Young J."/>
            <person name="Carmichael R."/>
            <person name="Tan J."/>
            <person name="Taylor R.E."/>
        </authorList>
    </citation>
    <scope>NUCLEOTIDE SEQUENCE [LARGE SCALE GENOMIC DNA]</scope>
    <source>
        <strain evidence="2 3">Cb vi76</strain>
    </source>
</reference>
<organism evidence="2 3">
    <name type="scientific">Archangium violaceum Cb vi76</name>
    <dbReference type="NCBI Taxonomy" id="1406225"/>
    <lineage>
        <taxon>Bacteria</taxon>
        <taxon>Pseudomonadati</taxon>
        <taxon>Myxococcota</taxon>
        <taxon>Myxococcia</taxon>
        <taxon>Myxococcales</taxon>
        <taxon>Cystobacterineae</taxon>
        <taxon>Archangiaceae</taxon>
        <taxon>Archangium</taxon>
    </lineage>
</organism>
<evidence type="ECO:0000313" key="2">
    <source>
        <dbReference type="EMBL" id="KFA91837.1"/>
    </source>
</evidence>
<comment type="caution">
    <text evidence="2">The sequence shown here is derived from an EMBL/GenBank/DDBJ whole genome shotgun (WGS) entry which is preliminary data.</text>
</comment>
<evidence type="ECO:0000313" key="3">
    <source>
        <dbReference type="Proteomes" id="UP000028547"/>
    </source>
</evidence>